<dbReference type="PANTHER" id="PTHR30055:SF148">
    <property type="entry name" value="TETR-FAMILY TRANSCRIPTIONAL REGULATOR"/>
    <property type="match status" value="1"/>
</dbReference>
<gene>
    <name evidence="6" type="ORF">DWG24_11375</name>
    <name evidence="7" type="ORF">FGI21_04265</name>
</gene>
<dbReference type="SUPFAM" id="SSF48498">
    <property type="entry name" value="Tetracyclin repressor-like, C-terminal domain"/>
    <property type="match status" value="1"/>
</dbReference>
<dbReference type="InterPro" id="IPR001647">
    <property type="entry name" value="HTH_TetR"/>
</dbReference>
<reference evidence="6 8" key="1">
    <citation type="submission" date="2018-11" db="EMBL/GenBank/DDBJ databases">
        <title>Complete genome sequence of Dickeya zeae strain CE1 infecting Canna edulis Ker-Gawl. in China.</title>
        <authorList>
            <person name="Zhang J."/>
            <person name="Lin B."/>
            <person name="Shen H."/>
            <person name="Jiang S."/>
            <person name="Pu X."/>
            <person name="Sun D."/>
        </authorList>
    </citation>
    <scope>NUCLEOTIDE SEQUENCE [LARGE SCALE GENOMIC DNA]</scope>
    <source>
        <strain evidence="6 8">CE1</strain>
    </source>
</reference>
<dbReference type="InterPro" id="IPR011075">
    <property type="entry name" value="TetR_C"/>
</dbReference>
<keyword evidence="3" id="KW-0804">Transcription</keyword>
<evidence type="ECO:0000256" key="2">
    <source>
        <dbReference type="ARBA" id="ARBA00023125"/>
    </source>
</evidence>
<evidence type="ECO:0000256" key="3">
    <source>
        <dbReference type="ARBA" id="ARBA00023163"/>
    </source>
</evidence>
<dbReference type="EMBL" id="CP040817">
    <property type="protein sequence ID" value="QYM91144.1"/>
    <property type="molecule type" value="Genomic_DNA"/>
</dbReference>
<dbReference type="PROSITE" id="PS01081">
    <property type="entry name" value="HTH_TETR_1"/>
    <property type="match status" value="1"/>
</dbReference>
<dbReference type="Gene3D" id="1.10.357.10">
    <property type="entry name" value="Tetracycline Repressor, domain 2"/>
    <property type="match status" value="1"/>
</dbReference>
<dbReference type="InterPro" id="IPR023772">
    <property type="entry name" value="DNA-bd_HTH_TetR-type_CS"/>
</dbReference>
<dbReference type="Pfam" id="PF00440">
    <property type="entry name" value="TetR_N"/>
    <property type="match status" value="1"/>
</dbReference>
<reference evidence="7 9" key="2">
    <citation type="submission" date="2019-06" db="EMBL/GenBank/DDBJ databases">
        <title>Complete genome of Dickeya zeae PL65.</title>
        <authorList>
            <person name="Boluk G."/>
            <person name="Arif M."/>
        </authorList>
    </citation>
    <scope>NUCLEOTIDE SEQUENCE [LARGE SCALE GENOMIC DNA]</scope>
    <source>
        <strain evidence="7 9">PL65</strain>
    </source>
</reference>
<dbReference type="PANTHER" id="PTHR30055">
    <property type="entry name" value="HTH-TYPE TRANSCRIPTIONAL REGULATOR RUTR"/>
    <property type="match status" value="1"/>
</dbReference>
<dbReference type="AlphaFoldDB" id="A0AAE7CZ36"/>
<dbReference type="Gene3D" id="1.10.10.60">
    <property type="entry name" value="Homeodomain-like"/>
    <property type="match status" value="1"/>
</dbReference>
<proteinExistence type="predicted"/>
<dbReference type="InterPro" id="IPR050109">
    <property type="entry name" value="HTH-type_TetR-like_transc_reg"/>
</dbReference>
<evidence type="ECO:0000313" key="8">
    <source>
        <dbReference type="Proteomes" id="UP000500801"/>
    </source>
</evidence>
<dbReference type="Proteomes" id="UP000824976">
    <property type="component" value="Chromosome"/>
</dbReference>
<evidence type="ECO:0000259" key="5">
    <source>
        <dbReference type="PROSITE" id="PS50977"/>
    </source>
</evidence>
<keyword evidence="2 4" id="KW-0238">DNA-binding</keyword>
<protein>
    <submittedName>
        <fullName evidence="6">TetR/AcrR family transcriptional regulator</fullName>
    </submittedName>
</protein>
<feature type="DNA-binding region" description="H-T-H motif" evidence="4">
    <location>
        <begin position="53"/>
        <end position="72"/>
    </location>
</feature>
<evidence type="ECO:0000313" key="9">
    <source>
        <dbReference type="Proteomes" id="UP000824976"/>
    </source>
</evidence>
<dbReference type="SUPFAM" id="SSF46689">
    <property type="entry name" value="Homeodomain-like"/>
    <property type="match status" value="1"/>
</dbReference>
<dbReference type="GO" id="GO:0003700">
    <property type="term" value="F:DNA-binding transcription factor activity"/>
    <property type="evidence" value="ECO:0007669"/>
    <property type="project" value="TreeGrafter"/>
</dbReference>
<name>A0AAE7CZ36_9GAMM</name>
<sequence length="215" mass="23526">MTNEMRARDGQAVGPMFRKAVAERGRHQDVGRDDLIITATLTLLGELGYDALTMSEVATRAGVSKATLYRRWAAKPELVADAISTIGFVFAPIYPGESLRDDLLVLLTQASDCSDRPHVLKVAIEAARSSPSLGATLRVRFVSYLRREIEVIAQRAVEEGYAPLTERELIALTDTIVALSIYVANSTDRAGLLENLVENVLMVLMTGQRYEPGSC</sequence>
<organism evidence="6 8">
    <name type="scientific">Dickeya zeae</name>
    <dbReference type="NCBI Taxonomy" id="204042"/>
    <lineage>
        <taxon>Bacteria</taxon>
        <taxon>Pseudomonadati</taxon>
        <taxon>Pseudomonadota</taxon>
        <taxon>Gammaproteobacteria</taxon>
        <taxon>Enterobacterales</taxon>
        <taxon>Pectobacteriaceae</taxon>
        <taxon>Dickeya</taxon>
    </lineage>
</organism>
<evidence type="ECO:0000256" key="4">
    <source>
        <dbReference type="PROSITE-ProRule" id="PRU00335"/>
    </source>
</evidence>
<dbReference type="InterPro" id="IPR036271">
    <property type="entry name" value="Tet_transcr_reg_TetR-rel_C_sf"/>
</dbReference>
<keyword evidence="9" id="KW-1185">Reference proteome</keyword>
<dbReference type="GO" id="GO:0000976">
    <property type="term" value="F:transcription cis-regulatory region binding"/>
    <property type="evidence" value="ECO:0007669"/>
    <property type="project" value="TreeGrafter"/>
</dbReference>
<dbReference type="InterPro" id="IPR009057">
    <property type="entry name" value="Homeodomain-like_sf"/>
</dbReference>
<evidence type="ECO:0000313" key="6">
    <source>
        <dbReference type="EMBL" id="QIZ51323.1"/>
    </source>
</evidence>
<evidence type="ECO:0000256" key="1">
    <source>
        <dbReference type="ARBA" id="ARBA00023015"/>
    </source>
</evidence>
<evidence type="ECO:0000313" key="7">
    <source>
        <dbReference type="EMBL" id="QYM91144.1"/>
    </source>
</evidence>
<dbReference type="PRINTS" id="PR00455">
    <property type="entry name" value="HTHTETR"/>
</dbReference>
<feature type="domain" description="HTH tetR-type" evidence="5">
    <location>
        <begin position="30"/>
        <end position="90"/>
    </location>
</feature>
<dbReference type="PROSITE" id="PS50977">
    <property type="entry name" value="HTH_TETR_2"/>
    <property type="match status" value="1"/>
</dbReference>
<dbReference type="EMBL" id="CP033622">
    <property type="protein sequence ID" value="QIZ51323.1"/>
    <property type="molecule type" value="Genomic_DNA"/>
</dbReference>
<dbReference type="Proteomes" id="UP000500801">
    <property type="component" value="Chromosome"/>
</dbReference>
<keyword evidence="1" id="KW-0805">Transcription regulation</keyword>
<dbReference type="Pfam" id="PF16859">
    <property type="entry name" value="TetR_C_11"/>
    <property type="match status" value="1"/>
</dbReference>
<accession>A0AAE7CZ36</accession>